<organism evidence="2">
    <name type="scientific">Schlesneria paludicola</name>
    <dbReference type="NCBI Taxonomy" id="360056"/>
    <lineage>
        <taxon>Bacteria</taxon>
        <taxon>Pseudomonadati</taxon>
        <taxon>Planctomycetota</taxon>
        <taxon>Planctomycetia</taxon>
        <taxon>Planctomycetales</taxon>
        <taxon>Planctomycetaceae</taxon>
        <taxon>Schlesneria</taxon>
    </lineage>
</organism>
<feature type="chain" id="PRO_5028256701" evidence="1">
    <location>
        <begin position="26"/>
        <end position="484"/>
    </location>
</feature>
<proteinExistence type="predicted"/>
<sequence>MLRQFHCALACGLGFAVGCCGSAHAADDLAGDVHAAITKAVLFYSGDVARHGGYVYRYSADLTKSEGESRTGPDTVWVQPPGTPAVGMAYLQAYERTGNEVCLRAAQAAAECLLQGQLQSGGWQDRIEFAPEDRAKLAYRTNPRIHNRAKNNSTFDDNKTQSALSFLIRFDRAVRFQHAAVHEAAGYALDALVKAQRPNGGWPQVWTGPADPREFPARPAAVPAEWPREFPGGDYWHHYTLNDNALVDTLDVLWLAADVYRDERWRQAAIRGGEFLLAAQLPEPQPAWAQQYDRDMHPAWARKFEPPAVSGGESQGVIAALLRLYVETEDARFLQPIPRALDYLKRSQLPNGKLARFYELQTNRPLYFTRAYELTYDDHDLPTHYSFQVPSRVDRLRRDYERIAKLSAEGLAKERARFRESKAQRPGAEEVRAILARMDERGAWVEEGRLQEHGKNDGTTRIIDSRTFIRHLDVLSRYVDRSHD</sequence>
<feature type="signal peptide" evidence="1">
    <location>
        <begin position="1"/>
        <end position="25"/>
    </location>
</feature>
<keyword evidence="2" id="KW-0456">Lyase</keyword>
<dbReference type="AlphaFoldDB" id="A0A7C4LL56"/>
<accession>A0A7C4LL56</accession>
<dbReference type="Gene3D" id="1.50.10.20">
    <property type="match status" value="1"/>
</dbReference>
<dbReference type="PROSITE" id="PS51257">
    <property type="entry name" value="PROKAR_LIPOPROTEIN"/>
    <property type="match status" value="1"/>
</dbReference>
<evidence type="ECO:0000313" key="2">
    <source>
        <dbReference type="EMBL" id="HGT39573.1"/>
    </source>
</evidence>
<dbReference type="SUPFAM" id="SSF81853">
    <property type="entry name" value="Family 10 polysaccharide lyase"/>
    <property type="match status" value="1"/>
</dbReference>
<keyword evidence="1" id="KW-0732">Signal</keyword>
<protein>
    <submittedName>
        <fullName evidence="2">Pectic acid lyase</fullName>
    </submittedName>
</protein>
<dbReference type="EMBL" id="DSVQ01000012">
    <property type="protein sequence ID" value="HGT39573.1"/>
    <property type="molecule type" value="Genomic_DNA"/>
</dbReference>
<comment type="caution">
    <text evidence="2">The sequence shown here is derived from an EMBL/GenBank/DDBJ whole genome shotgun (WGS) entry which is preliminary data.</text>
</comment>
<dbReference type="InterPro" id="IPR012669">
    <property type="entry name" value="Pectate_lyase"/>
</dbReference>
<dbReference type="GO" id="GO:0016829">
    <property type="term" value="F:lyase activity"/>
    <property type="evidence" value="ECO:0007669"/>
    <property type="project" value="UniProtKB-KW"/>
</dbReference>
<evidence type="ECO:0000256" key="1">
    <source>
        <dbReference type="SAM" id="SignalP"/>
    </source>
</evidence>
<dbReference type="Pfam" id="PF09492">
    <property type="entry name" value="Pec_lyase"/>
    <property type="match status" value="1"/>
</dbReference>
<gene>
    <name evidence="2" type="ORF">ENS64_09975</name>
</gene>
<reference evidence="2" key="1">
    <citation type="journal article" date="2020" name="mSystems">
        <title>Genome- and Community-Level Interaction Insights into Carbon Utilization and Element Cycling Functions of Hydrothermarchaeota in Hydrothermal Sediment.</title>
        <authorList>
            <person name="Zhou Z."/>
            <person name="Liu Y."/>
            <person name="Xu W."/>
            <person name="Pan J."/>
            <person name="Luo Z.H."/>
            <person name="Li M."/>
        </authorList>
    </citation>
    <scope>NUCLEOTIDE SEQUENCE [LARGE SCALE GENOMIC DNA]</scope>
    <source>
        <strain evidence="2">SpSt-508</strain>
    </source>
</reference>
<name>A0A7C4LL56_9PLAN</name>